<accession>A0A542E4A5</accession>
<comment type="caution">
    <text evidence="2">The sequence shown here is derived from an EMBL/GenBank/DDBJ whole genome shotgun (WGS) entry which is preliminary data.</text>
</comment>
<dbReference type="AlphaFoldDB" id="A0A542E4A5"/>
<reference evidence="2 3" key="1">
    <citation type="submission" date="2019-06" db="EMBL/GenBank/DDBJ databases">
        <title>Sequencing the genomes of 1000 actinobacteria strains.</title>
        <authorList>
            <person name="Klenk H.-P."/>
        </authorList>
    </citation>
    <scope>NUCLEOTIDE SEQUENCE [LARGE SCALE GENOMIC DNA]</scope>
    <source>
        <strain evidence="2 3">DSM 18607</strain>
    </source>
</reference>
<feature type="transmembrane region" description="Helical" evidence="1">
    <location>
        <begin position="33"/>
        <end position="51"/>
    </location>
</feature>
<dbReference type="EMBL" id="VFMN01000001">
    <property type="protein sequence ID" value="TQJ10145.1"/>
    <property type="molecule type" value="Genomic_DNA"/>
</dbReference>
<keyword evidence="3" id="KW-1185">Reference proteome</keyword>
<keyword evidence="1" id="KW-0472">Membrane</keyword>
<gene>
    <name evidence="2" type="ORF">FB458_3264</name>
</gene>
<dbReference type="Proteomes" id="UP000317893">
    <property type="component" value="Unassembled WGS sequence"/>
</dbReference>
<proteinExistence type="predicted"/>
<keyword evidence="1" id="KW-1133">Transmembrane helix</keyword>
<evidence type="ECO:0000313" key="3">
    <source>
        <dbReference type="Proteomes" id="UP000317893"/>
    </source>
</evidence>
<name>A0A542E4A5_9MICO</name>
<sequence length="82" mass="8553">MSPASAPVLLPTALLSAPTLLEAWQGTMGWDEAMKRVVVVLLVCWVAVSLVRTWAFPAALPPGAAARAEAEADELGVDAPVE</sequence>
<evidence type="ECO:0000313" key="2">
    <source>
        <dbReference type="EMBL" id="TQJ10145.1"/>
    </source>
</evidence>
<dbReference type="RefSeq" id="WP_141849410.1">
    <property type="nucleotide sequence ID" value="NZ_BAAAPR010000001.1"/>
</dbReference>
<organism evidence="2 3">
    <name type="scientific">Lapillicoccus jejuensis</name>
    <dbReference type="NCBI Taxonomy" id="402171"/>
    <lineage>
        <taxon>Bacteria</taxon>
        <taxon>Bacillati</taxon>
        <taxon>Actinomycetota</taxon>
        <taxon>Actinomycetes</taxon>
        <taxon>Micrococcales</taxon>
        <taxon>Intrasporangiaceae</taxon>
        <taxon>Lapillicoccus</taxon>
    </lineage>
</organism>
<keyword evidence="1" id="KW-0812">Transmembrane</keyword>
<evidence type="ECO:0000256" key="1">
    <source>
        <dbReference type="SAM" id="Phobius"/>
    </source>
</evidence>
<protein>
    <submittedName>
        <fullName evidence="2">Uncharacterized protein</fullName>
    </submittedName>
</protein>